<comment type="caution">
    <text evidence="2">The sequence shown here is derived from an EMBL/GenBank/DDBJ whole genome shotgun (WGS) entry which is preliminary data.</text>
</comment>
<dbReference type="NCBIfam" id="TIGR00229">
    <property type="entry name" value="sensory_box"/>
    <property type="match status" value="1"/>
</dbReference>
<dbReference type="CDD" id="cd00130">
    <property type="entry name" value="PAS"/>
    <property type="match status" value="1"/>
</dbReference>
<dbReference type="OrthoDB" id="266313at2"/>
<reference evidence="2 3" key="1">
    <citation type="submission" date="2019-06" db="EMBL/GenBank/DDBJ databases">
        <title>Whole genome sequence for Rhodospirillaceae sp. R148.</title>
        <authorList>
            <person name="Wang G."/>
        </authorList>
    </citation>
    <scope>NUCLEOTIDE SEQUENCE [LARGE SCALE GENOMIC DNA]</scope>
    <source>
        <strain evidence="2 3">R148</strain>
    </source>
</reference>
<evidence type="ECO:0000313" key="3">
    <source>
        <dbReference type="Proteomes" id="UP000315252"/>
    </source>
</evidence>
<accession>A0A545TFY5</accession>
<protein>
    <submittedName>
        <fullName evidence="2">PAS domain-containing protein</fullName>
    </submittedName>
</protein>
<name>A0A545TFY5_9PROT</name>
<dbReference type="InterPro" id="IPR035965">
    <property type="entry name" value="PAS-like_dom_sf"/>
</dbReference>
<dbReference type="Proteomes" id="UP000315252">
    <property type="component" value="Unassembled WGS sequence"/>
</dbReference>
<dbReference type="InterPro" id="IPR000014">
    <property type="entry name" value="PAS"/>
</dbReference>
<evidence type="ECO:0000313" key="2">
    <source>
        <dbReference type="EMBL" id="TQV76108.1"/>
    </source>
</evidence>
<gene>
    <name evidence="2" type="ORF">FKG95_20900</name>
</gene>
<dbReference type="SUPFAM" id="SSF55785">
    <property type="entry name" value="PYP-like sensor domain (PAS domain)"/>
    <property type="match status" value="1"/>
</dbReference>
<evidence type="ECO:0000259" key="1">
    <source>
        <dbReference type="Pfam" id="PF00989"/>
    </source>
</evidence>
<sequence length="211" mass="24122">MLHFHLGKDLFIQQAREPPGLLCLLEVTEGNRVSLYGNASLTGTETTFERDEIIVSKTDVTGKLIYGNRLFFKMAELSEKECIGQQHNIVRHPEMPRTVFDLLWETIKSGKEIFAYVNNRSKTGNNYWVYAHVTPSFDRDGTITGYHSNRRKPERKIVDERIIPLYRDLLKTEQAAASPKQALRDGRKVIQDILSDSRMGFNQLMFSLGGG</sequence>
<dbReference type="InterPro" id="IPR013767">
    <property type="entry name" value="PAS_fold"/>
</dbReference>
<dbReference type="Gene3D" id="3.30.450.20">
    <property type="entry name" value="PAS domain"/>
    <property type="match status" value="1"/>
</dbReference>
<dbReference type="AlphaFoldDB" id="A0A545TFY5"/>
<feature type="domain" description="PAS fold" evidence="1">
    <location>
        <begin position="58"/>
        <end position="146"/>
    </location>
</feature>
<dbReference type="GO" id="GO:0006355">
    <property type="term" value="P:regulation of DNA-templated transcription"/>
    <property type="evidence" value="ECO:0007669"/>
    <property type="project" value="InterPro"/>
</dbReference>
<dbReference type="Pfam" id="PF00989">
    <property type="entry name" value="PAS"/>
    <property type="match status" value="1"/>
</dbReference>
<organism evidence="2 3">
    <name type="scientific">Denitrobaculum tricleocarpae</name>
    <dbReference type="NCBI Taxonomy" id="2591009"/>
    <lineage>
        <taxon>Bacteria</taxon>
        <taxon>Pseudomonadati</taxon>
        <taxon>Pseudomonadota</taxon>
        <taxon>Alphaproteobacteria</taxon>
        <taxon>Rhodospirillales</taxon>
        <taxon>Rhodospirillaceae</taxon>
        <taxon>Denitrobaculum</taxon>
    </lineage>
</organism>
<keyword evidence="3" id="KW-1185">Reference proteome</keyword>
<proteinExistence type="predicted"/>
<dbReference type="EMBL" id="VHSH01000008">
    <property type="protein sequence ID" value="TQV76108.1"/>
    <property type="molecule type" value="Genomic_DNA"/>
</dbReference>